<dbReference type="InterPro" id="IPR012318">
    <property type="entry name" value="HTH_CRP"/>
</dbReference>
<sequence>MTTLGDIAAFAGLSPQGRQRLAQGAVTHRFPAGKTIVEKGQEVSGAYFVLAGRLRVFTLLPGGKEATLYLLRPGETCVLAMNSLFNDLLYPAWVETEADSAVAIVPGRLYRGLFEDEAVIRDLTVRTLSTLVFRLMAELDQVHACTVEQRLANFLLVRASGTREVRQTQQDIADHIGTTREVVARLTSRLAQRGLIRTGRGRISLLRPSALANLARDEDQPLSL</sequence>
<dbReference type="SMART" id="SM00100">
    <property type="entry name" value="cNMP"/>
    <property type="match status" value="1"/>
</dbReference>
<protein>
    <submittedName>
        <fullName evidence="6">cAMP-binding protein</fullName>
    </submittedName>
</protein>
<dbReference type="Proteomes" id="UP000078428">
    <property type="component" value="Unassembled WGS sequence"/>
</dbReference>
<dbReference type="CDD" id="cd00038">
    <property type="entry name" value="CAP_ED"/>
    <property type="match status" value="1"/>
</dbReference>
<dbReference type="EMBL" id="LWQT01000028">
    <property type="protein sequence ID" value="OAN54618.1"/>
    <property type="molecule type" value="Genomic_DNA"/>
</dbReference>
<dbReference type="Gene3D" id="2.60.120.10">
    <property type="entry name" value="Jelly Rolls"/>
    <property type="match status" value="1"/>
</dbReference>
<name>A0A178MWI4_9PROT</name>
<dbReference type="InterPro" id="IPR036388">
    <property type="entry name" value="WH-like_DNA-bd_sf"/>
</dbReference>
<dbReference type="AlphaFoldDB" id="A0A178MWI4"/>
<evidence type="ECO:0000259" key="4">
    <source>
        <dbReference type="PROSITE" id="PS50042"/>
    </source>
</evidence>
<gene>
    <name evidence="6" type="ORF">A6A04_11870</name>
</gene>
<keyword evidence="7" id="KW-1185">Reference proteome</keyword>
<evidence type="ECO:0000256" key="1">
    <source>
        <dbReference type="ARBA" id="ARBA00023015"/>
    </source>
</evidence>
<evidence type="ECO:0000259" key="5">
    <source>
        <dbReference type="PROSITE" id="PS51063"/>
    </source>
</evidence>
<dbReference type="PROSITE" id="PS51063">
    <property type="entry name" value="HTH_CRP_2"/>
    <property type="match status" value="1"/>
</dbReference>
<keyword evidence="2" id="KW-0238">DNA-binding</keyword>
<dbReference type="InterPro" id="IPR050397">
    <property type="entry name" value="Env_Response_Regulators"/>
</dbReference>
<comment type="caution">
    <text evidence="6">The sequence shown here is derived from an EMBL/GenBank/DDBJ whole genome shotgun (WGS) entry which is preliminary data.</text>
</comment>
<dbReference type="PANTHER" id="PTHR24567:SF26">
    <property type="entry name" value="REGULATORY PROTEIN YEIL"/>
    <property type="match status" value="1"/>
</dbReference>
<dbReference type="SUPFAM" id="SSF51206">
    <property type="entry name" value="cAMP-binding domain-like"/>
    <property type="match status" value="1"/>
</dbReference>
<dbReference type="OrthoDB" id="9776746at2"/>
<dbReference type="GO" id="GO:0003700">
    <property type="term" value="F:DNA-binding transcription factor activity"/>
    <property type="evidence" value="ECO:0007669"/>
    <property type="project" value="TreeGrafter"/>
</dbReference>
<dbReference type="Pfam" id="PF13545">
    <property type="entry name" value="HTH_Crp_2"/>
    <property type="match status" value="1"/>
</dbReference>
<dbReference type="Pfam" id="PF00027">
    <property type="entry name" value="cNMP_binding"/>
    <property type="match status" value="1"/>
</dbReference>
<dbReference type="RefSeq" id="WP_068489546.1">
    <property type="nucleotide sequence ID" value="NZ_LWQT01000028.1"/>
</dbReference>
<dbReference type="GO" id="GO:0005829">
    <property type="term" value="C:cytosol"/>
    <property type="evidence" value="ECO:0007669"/>
    <property type="project" value="TreeGrafter"/>
</dbReference>
<dbReference type="InterPro" id="IPR014710">
    <property type="entry name" value="RmlC-like_jellyroll"/>
</dbReference>
<dbReference type="InterPro" id="IPR000595">
    <property type="entry name" value="cNMP-bd_dom"/>
</dbReference>
<feature type="domain" description="Cyclic nucleotide-binding" evidence="4">
    <location>
        <begin position="9"/>
        <end position="76"/>
    </location>
</feature>
<evidence type="ECO:0000256" key="3">
    <source>
        <dbReference type="ARBA" id="ARBA00023163"/>
    </source>
</evidence>
<dbReference type="PRINTS" id="PR00034">
    <property type="entry name" value="HTHCRP"/>
</dbReference>
<dbReference type="SUPFAM" id="SSF46785">
    <property type="entry name" value="Winged helix' DNA-binding domain"/>
    <property type="match status" value="1"/>
</dbReference>
<keyword evidence="3" id="KW-0804">Transcription</keyword>
<dbReference type="Gene3D" id="1.10.10.10">
    <property type="entry name" value="Winged helix-like DNA-binding domain superfamily/Winged helix DNA-binding domain"/>
    <property type="match status" value="1"/>
</dbReference>
<accession>A0A178MWI4</accession>
<dbReference type="InterPro" id="IPR018490">
    <property type="entry name" value="cNMP-bd_dom_sf"/>
</dbReference>
<dbReference type="GO" id="GO:0003677">
    <property type="term" value="F:DNA binding"/>
    <property type="evidence" value="ECO:0007669"/>
    <property type="project" value="UniProtKB-KW"/>
</dbReference>
<feature type="domain" description="HTH crp-type" evidence="5">
    <location>
        <begin position="145"/>
        <end position="209"/>
    </location>
</feature>
<dbReference type="SMART" id="SM00419">
    <property type="entry name" value="HTH_CRP"/>
    <property type="match status" value="1"/>
</dbReference>
<evidence type="ECO:0000256" key="2">
    <source>
        <dbReference type="ARBA" id="ARBA00023125"/>
    </source>
</evidence>
<reference evidence="6 7" key="1">
    <citation type="submission" date="2016-04" db="EMBL/GenBank/DDBJ databases">
        <title>Draft genome sequence of freshwater magnetotactic bacteria Magnetospirillum marisnigri SP-1 and Magnetospirillum moscoviense BB-1.</title>
        <authorList>
            <person name="Koziaeva V."/>
            <person name="Dziuba M.V."/>
            <person name="Ivanov T.M."/>
            <person name="Kuznetsov B."/>
            <person name="Grouzdev D.S."/>
        </authorList>
    </citation>
    <scope>NUCLEOTIDE SEQUENCE [LARGE SCALE GENOMIC DNA]</scope>
    <source>
        <strain evidence="6 7">SP-1</strain>
    </source>
</reference>
<evidence type="ECO:0000313" key="6">
    <source>
        <dbReference type="EMBL" id="OAN54618.1"/>
    </source>
</evidence>
<dbReference type="PROSITE" id="PS50042">
    <property type="entry name" value="CNMP_BINDING_3"/>
    <property type="match status" value="1"/>
</dbReference>
<dbReference type="STRING" id="1285242.A6A04_11870"/>
<dbReference type="PANTHER" id="PTHR24567">
    <property type="entry name" value="CRP FAMILY TRANSCRIPTIONAL REGULATORY PROTEIN"/>
    <property type="match status" value="1"/>
</dbReference>
<dbReference type="InterPro" id="IPR036390">
    <property type="entry name" value="WH_DNA-bd_sf"/>
</dbReference>
<keyword evidence="1" id="KW-0805">Transcription regulation</keyword>
<evidence type="ECO:0000313" key="7">
    <source>
        <dbReference type="Proteomes" id="UP000078428"/>
    </source>
</evidence>
<proteinExistence type="predicted"/>
<organism evidence="6 7">
    <name type="scientific">Paramagnetospirillum marisnigri</name>
    <dbReference type="NCBI Taxonomy" id="1285242"/>
    <lineage>
        <taxon>Bacteria</taxon>
        <taxon>Pseudomonadati</taxon>
        <taxon>Pseudomonadota</taxon>
        <taxon>Alphaproteobacteria</taxon>
        <taxon>Rhodospirillales</taxon>
        <taxon>Magnetospirillaceae</taxon>
        <taxon>Paramagnetospirillum</taxon>
    </lineage>
</organism>